<evidence type="ECO:0000313" key="2">
    <source>
        <dbReference type="Proteomes" id="UP001196565"/>
    </source>
</evidence>
<reference evidence="1 2" key="1">
    <citation type="submission" date="2021-07" db="EMBL/GenBank/DDBJ databases">
        <authorList>
            <person name="So Y."/>
        </authorList>
    </citation>
    <scope>NUCLEOTIDE SEQUENCE [LARGE SCALE GENOMIC DNA]</scope>
    <source>
        <strain evidence="1 2">HJA6</strain>
    </source>
</reference>
<dbReference type="EMBL" id="JAHYBZ010000009">
    <property type="protein sequence ID" value="MBW6401003.1"/>
    <property type="molecule type" value="Genomic_DNA"/>
</dbReference>
<evidence type="ECO:0000313" key="1">
    <source>
        <dbReference type="EMBL" id="MBW6401003.1"/>
    </source>
</evidence>
<dbReference type="RefSeq" id="WP_219765564.1">
    <property type="nucleotide sequence ID" value="NZ_JAHYBZ010000009.1"/>
</dbReference>
<sequence>MDDVSFPIILNALRDLDRPPPGADDTERMLNFVSLLLDHGFVAVTSPYADPPSTPWPEQARGKAAILQRIRREWEALDHEVTFLDLCWFHRPGDDAAKAVTD</sequence>
<proteinExistence type="predicted"/>
<keyword evidence="2" id="KW-1185">Reference proteome</keyword>
<protein>
    <submittedName>
        <fullName evidence="1">Uncharacterized protein</fullName>
    </submittedName>
</protein>
<dbReference type="Proteomes" id="UP001196565">
    <property type="component" value="Unassembled WGS sequence"/>
</dbReference>
<gene>
    <name evidence="1" type="ORF">KPL78_24300</name>
</gene>
<accession>A0ABS7AFR8</accession>
<name>A0ABS7AFR8_9PROT</name>
<comment type="caution">
    <text evidence="1">The sequence shown here is derived from an EMBL/GenBank/DDBJ whole genome shotgun (WGS) entry which is preliminary data.</text>
</comment>
<organism evidence="1 2">
    <name type="scientific">Roseomonas alba</name>
    <dbReference type="NCBI Taxonomy" id="2846776"/>
    <lineage>
        <taxon>Bacteria</taxon>
        <taxon>Pseudomonadati</taxon>
        <taxon>Pseudomonadota</taxon>
        <taxon>Alphaproteobacteria</taxon>
        <taxon>Acetobacterales</taxon>
        <taxon>Roseomonadaceae</taxon>
        <taxon>Roseomonas</taxon>
    </lineage>
</organism>